<proteinExistence type="inferred from homology"/>
<dbReference type="Pfam" id="PF01809">
    <property type="entry name" value="YidD"/>
    <property type="match status" value="1"/>
</dbReference>
<comment type="function">
    <text evidence="1">Could be involved in insertion of integral membrane proteins into the membrane.</text>
</comment>
<dbReference type="GO" id="GO:0005886">
    <property type="term" value="C:plasma membrane"/>
    <property type="evidence" value="ECO:0007669"/>
    <property type="project" value="UniProtKB-SubCell"/>
</dbReference>
<dbReference type="PANTHER" id="PTHR33383">
    <property type="entry name" value="MEMBRANE PROTEIN INSERTION EFFICIENCY FACTOR-RELATED"/>
    <property type="match status" value="1"/>
</dbReference>
<dbReference type="AlphaFoldDB" id="A0A9X1YLN1"/>
<gene>
    <name evidence="3" type="primary">yidD</name>
    <name evidence="3" type="ORF">LPC04_24255</name>
</gene>
<dbReference type="PANTHER" id="PTHR33383:SF1">
    <property type="entry name" value="MEMBRANE PROTEIN INSERTION EFFICIENCY FACTOR-RELATED"/>
    <property type="match status" value="1"/>
</dbReference>
<comment type="subcellular location">
    <subcellularLocation>
        <location evidence="1">Cell membrane</location>
        <topology evidence="1">Peripheral membrane protein</topology>
        <orientation evidence="1">Cytoplasmic side</orientation>
    </subcellularLocation>
</comment>
<dbReference type="HAMAP" id="MF_00386">
    <property type="entry name" value="UPF0161_YidD"/>
    <property type="match status" value="1"/>
</dbReference>
<evidence type="ECO:0000313" key="4">
    <source>
        <dbReference type="Proteomes" id="UP001139353"/>
    </source>
</evidence>
<dbReference type="Proteomes" id="UP001139353">
    <property type="component" value="Unassembled WGS sequence"/>
</dbReference>
<dbReference type="NCBIfam" id="TIGR00278">
    <property type="entry name" value="membrane protein insertion efficiency factor YidD"/>
    <property type="match status" value="1"/>
</dbReference>
<keyword evidence="4" id="KW-1185">Reference proteome</keyword>
<keyword evidence="1" id="KW-1003">Cell membrane</keyword>
<feature type="region of interest" description="Disordered" evidence="2">
    <location>
        <begin position="86"/>
        <end position="111"/>
    </location>
</feature>
<comment type="similarity">
    <text evidence="1">Belongs to the UPF0161 family.</text>
</comment>
<keyword evidence="1" id="KW-0472">Membrane</keyword>
<evidence type="ECO:0000256" key="2">
    <source>
        <dbReference type="SAM" id="MobiDB-lite"/>
    </source>
</evidence>
<protein>
    <recommendedName>
        <fullName evidence="1">Putative membrane protein insertion efficiency factor</fullName>
    </recommendedName>
</protein>
<dbReference type="PROSITE" id="PS51257">
    <property type="entry name" value="PROKAR_LIPOPROTEIN"/>
    <property type="match status" value="1"/>
</dbReference>
<comment type="caution">
    <text evidence="3">The sequence shown here is derived from an EMBL/GenBank/DDBJ whole genome shotgun (WGS) entry which is preliminary data.</text>
</comment>
<sequence length="111" mass="11893">MPRLALIGLVRGYRLLLSPWVGQSCRFAPTCSVYAIQALERHGAIIGTGLAGWRIVRCNPWCHGGCDEVPDNMPWNRPRASPSAGLFTSLLSRDSGSEPAAATPTTAATDK</sequence>
<name>A0A9X1YLN1_9BURK</name>
<reference evidence="3" key="1">
    <citation type="submission" date="2021-11" db="EMBL/GenBank/DDBJ databases">
        <title>BS-T2-15 a new species belonging to the Comamonadaceae family isolated from the soil of a French oak forest.</title>
        <authorList>
            <person name="Mieszkin S."/>
            <person name="Alain K."/>
        </authorList>
    </citation>
    <scope>NUCLEOTIDE SEQUENCE</scope>
    <source>
        <strain evidence="3">BS-T2-15</strain>
    </source>
</reference>
<dbReference type="EMBL" id="JAJLJH010000010">
    <property type="protein sequence ID" value="MCK9688839.1"/>
    <property type="molecule type" value="Genomic_DNA"/>
</dbReference>
<feature type="compositionally biased region" description="Low complexity" evidence="2">
    <location>
        <begin position="99"/>
        <end position="111"/>
    </location>
</feature>
<dbReference type="SMART" id="SM01234">
    <property type="entry name" value="Haemolytic"/>
    <property type="match status" value="1"/>
</dbReference>
<evidence type="ECO:0000313" key="3">
    <source>
        <dbReference type="EMBL" id="MCK9688839.1"/>
    </source>
</evidence>
<accession>A0A9X1YLN1</accession>
<evidence type="ECO:0000256" key="1">
    <source>
        <dbReference type="HAMAP-Rule" id="MF_00386"/>
    </source>
</evidence>
<dbReference type="InterPro" id="IPR002696">
    <property type="entry name" value="Membr_insert_effic_factor_YidD"/>
</dbReference>
<organism evidence="3 4">
    <name type="scientific">Scleromatobacter humisilvae</name>
    <dbReference type="NCBI Taxonomy" id="2897159"/>
    <lineage>
        <taxon>Bacteria</taxon>
        <taxon>Pseudomonadati</taxon>
        <taxon>Pseudomonadota</taxon>
        <taxon>Betaproteobacteria</taxon>
        <taxon>Burkholderiales</taxon>
        <taxon>Sphaerotilaceae</taxon>
        <taxon>Scleromatobacter</taxon>
    </lineage>
</organism>